<dbReference type="RefSeq" id="WP_015236623.1">
    <property type="nucleotide sequence ID" value="NC_019793.1"/>
</dbReference>
<reference evidence="3" key="1">
    <citation type="submission" date="2012-03" db="EMBL/GenBank/DDBJ databases">
        <title>Complete sequence of chromosome of Deinococcus peraridilitoris DSM 19664.</title>
        <authorList>
            <person name="Lucas S."/>
            <person name="Copeland A."/>
            <person name="Lapidus A."/>
            <person name="Glavina del Rio T."/>
            <person name="Dalin E."/>
            <person name="Tice H."/>
            <person name="Bruce D."/>
            <person name="Goodwin L."/>
            <person name="Pitluck S."/>
            <person name="Peters L."/>
            <person name="Mikhailova N."/>
            <person name="Lu M."/>
            <person name="Kyrpides N."/>
            <person name="Mavromatis K."/>
            <person name="Ivanova N."/>
            <person name="Brettin T."/>
            <person name="Detter J.C."/>
            <person name="Han C."/>
            <person name="Larimer F."/>
            <person name="Land M."/>
            <person name="Hauser L."/>
            <person name="Markowitz V."/>
            <person name="Cheng J.-F."/>
            <person name="Hugenholtz P."/>
            <person name="Woyke T."/>
            <person name="Wu D."/>
            <person name="Pukall R."/>
            <person name="Steenblock K."/>
            <person name="Brambilla E."/>
            <person name="Klenk H.-P."/>
            <person name="Eisen J.A."/>
        </authorList>
    </citation>
    <scope>NUCLEOTIDE SEQUENCE [LARGE SCALE GENOMIC DNA]</scope>
    <source>
        <strain evidence="3">DSM 19664 / LMG 22246 / CIP 109416 / KR-200</strain>
    </source>
</reference>
<dbReference type="PANTHER" id="PTHR34474:SF2">
    <property type="entry name" value="SIGNAL TRANSDUCTION PROTEIN TRAP"/>
    <property type="match status" value="1"/>
</dbReference>
<dbReference type="EMBL" id="CP003382">
    <property type="protein sequence ID" value="AFZ68321.1"/>
    <property type="molecule type" value="Genomic_DNA"/>
</dbReference>
<evidence type="ECO:0000313" key="3">
    <source>
        <dbReference type="Proteomes" id="UP000010467"/>
    </source>
</evidence>
<evidence type="ECO:0000313" key="2">
    <source>
        <dbReference type="EMBL" id="AFZ68321.1"/>
    </source>
</evidence>
<dbReference type="InterPro" id="IPR011008">
    <property type="entry name" value="Dimeric_a/b-barrel"/>
</dbReference>
<dbReference type="HOGENOM" id="CLU_141544_1_1_0"/>
<dbReference type="PATRIC" id="fig|937777.3.peg.2873"/>
<gene>
    <name evidence="2" type="ordered locus">Deipe_2858</name>
</gene>
<proteinExistence type="predicted"/>
<dbReference type="Proteomes" id="UP000010467">
    <property type="component" value="Chromosome"/>
</dbReference>
<organism evidence="2 3">
    <name type="scientific">Deinococcus peraridilitoris (strain DSM 19664 / LMG 22246 / CIP 109416 / KR-200)</name>
    <dbReference type="NCBI Taxonomy" id="937777"/>
    <lineage>
        <taxon>Bacteria</taxon>
        <taxon>Thermotogati</taxon>
        <taxon>Deinococcota</taxon>
        <taxon>Deinococci</taxon>
        <taxon>Deinococcales</taxon>
        <taxon>Deinococcaceae</taxon>
        <taxon>Deinococcus</taxon>
    </lineage>
</organism>
<accession>L0A398</accession>
<dbReference type="Gene3D" id="3.30.70.100">
    <property type="match status" value="1"/>
</dbReference>
<dbReference type="InterPro" id="IPR050404">
    <property type="entry name" value="Heme-degrading_MO"/>
</dbReference>
<dbReference type="STRING" id="937777.Deipe_2858"/>
<dbReference type="InterPro" id="IPR007138">
    <property type="entry name" value="ABM_dom"/>
</dbReference>
<keyword evidence="3" id="KW-1185">Reference proteome</keyword>
<dbReference type="KEGG" id="dpd:Deipe_2858"/>
<dbReference type="PANTHER" id="PTHR34474">
    <property type="entry name" value="SIGNAL TRANSDUCTION PROTEIN TRAP"/>
    <property type="match status" value="1"/>
</dbReference>
<dbReference type="PROSITE" id="PS51725">
    <property type="entry name" value="ABM"/>
    <property type="match status" value="1"/>
</dbReference>
<sequence>MITVANRIYVNPDFAEAFEARFRERAGLVDQMPGFLSNFVLRPTKSGEPYIVLTLWESREAFEGWTQSDAFHQGHARSGSLPREAFSSPNILEIHEVISHAQTQKL</sequence>
<dbReference type="AlphaFoldDB" id="L0A398"/>
<protein>
    <submittedName>
        <fullName evidence="2">Putative enzyme involved in biosynthesis of extracellular polysaccharides</fullName>
    </submittedName>
</protein>
<name>L0A398_DEIPD</name>
<evidence type="ECO:0000259" key="1">
    <source>
        <dbReference type="PROSITE" id="PS51725"/>
    </source>
</evidence>
<dbReference type="Pfam" id="PF03992">
    <property type="entry name" value="ABM"/>
    <property type="match status" value="1"/>
</dbReference>
<dbReference type="eggNOG" id="COG2329">
    <property type="taxonomic scope" value="Bacteria"/>
</dbReference>
<feature type="domain" description="ABM" evidence="1">
    <location>
        <begin position="2"/>
        <end position="94"/>
    </location>
</feature>
<dbReference type="SUPFAM" id="SSF54909">
    <property type="entry name" value="Dimeric alpha+beta barrel"/>
    <property type="match status" value="1"/>
</dbReference>
<dbReference type="OrthoDB" id="384737at2"/>